<name>A0A316WV41_9FLAO</name>
<gene>
    <name evidence="2" type="ORF">C1631_022335</name>
</gene>
<dbReference type="InterPro" id="IPR011990">
    <property type="entry name" value="TPR-like_helical_dom_sf"/>
</dbReference>
<dbReference type="SUPFAM" id="SSF48452">
    <property type="entry name" value="TPR-like"/>
    <property type="match status" value="1"/>
</dbReference>
<proteinExistence type="predicted"/>
<sequence>MYKLFFILFLSVSLQFNSQINTQLLSNSSWTKVKSNMLDGSRDLSPTSSRFLVWKINGNKICEYSNPWAIETKECTNFKYDKNLIVLSDRLAFQIESLTPDSLIVMQKVDGITFPDKIRKMWFVKTSTLVKNFTDKTTGDSIIINSRNVTPILKKEIISEMMEAYMNKGYTHDINMNGKILIFPKKQEIEVITDFKKQSKDNQAGIDLFKKNLEKNYKMWDITGFEKFEKIIIPYHFSSKTVEGSGSLGFSNKVSDGVDQGIVINIKNKNTSLENFNKGVEAANKKKFDNAIYYFNKAHEDDNTNTDALYNVVSISLALKNVNEACSALKKLNDLEQVNGIKLYKEKCEGN</sequence>
<accession>A0A316WV41</accession>
<dbReference type="Gene3D" id="1.25.40.10">
    <property type="entry name" value="Tetratricopeptide repeat domain"/>
    <property type="match status" value="1"/>
</dbReference>
<evidence type="ECO:0000256" key="1">
    <source>
        <dbReference type="SAM" id="SignalP"/>
    </source>
</evidence>
<protein>
    <recommendedName>
        <fullName evidence="4">Tetratricopeptide repeat protein</fullName>
    </recommendedName>
</protein>
<evidence type="ECO:0008006" key="4">
    <source>
        <dbReference type="Google" id="ProtNLM"/>
    </source>
</evidence>
<dbReference type="Proteomes" id="UP000236594">
    <property type="component" value="Unassembled WGS sequence"/>
</dbReference>
<dbReference type="AlphaFoldDB" id="A0A316WV41"/>
<evidence type="ECO:0000313" key="2">
    <source>
        <dbReference type="EMBL" id="PWN63028.1"/>
    </source>
</evidence>
<evidence type="ECO:0000313" key="3">
    <source>
        <dbReference type="Proteomes" id="UP000236594"/>
    </source>
</evidence>
<feature type="signal peptide" evidence="1">
    <location>
        <begin position="1"/>
        <end position="18"/>
    </location>
</feature>
<feature type="chain" id="PRO_5016465891" description="Tetratricopeptide repeat protein" evidence="1">
    <location>
        <begin position="19"/>
        <end position="351"/>
    </location>
</feature>
<comment type="caution">
    <text evidence="2">The sequence shown here is derived from an EMBL/GenBank/DDBJ whole genome shotgun (WGS) entry which is preliminary data.</text>
</comment>
<keyword evidence="3" id="KW-1185">Reference proteome</keyword>
<keyword evidence="1" id="KW-0732">Signal</keyword>
<dbReference type="EMBL" id="PPED02000008">
    <property type="protein sequence ID" value="PWN63028.1"/>
    <property type="molecule type" value="Genomic_DNA"/>
</dbReference>
<organism evidence="2 3">
    <name type="scientific">Chryseobacterium phosphatilyticum</name>
    <dbReference type="NCBI Taxonomy" id="475075"/>
    <lineage>
        <taxon>Bacteria</taxon>
        <taxon>Pseudomonadati</taxon>
        <taxon>Bacteroidota</taxon>
        <taxon>Flavobacteriia</taxon>
        <taxon>Flavobacteriales</taxon>
        <taxon>Weeksellaceae</taxon>
        <taxon>Chryseobacterium group</taxon>
        <taxon>Chryseobacterium</taxon>
    </lineage>
</organism>
<reference evidence="2 3" key="1">
    <citation type="submission" date="2018-04" db="EMBL/GenBank/DDBJ databases">
        <title>Draft Genome Sequence of Phosphate-Solubilizing Chryseobacterium sp. ISE14 that is a Biocontrol and Plant Growth-Promoting Rhizobacterium Isolated from Cucumber.</title>
        <authorList>
            <person name="Jeong J.-J."/>
            <person name="Sang M.K."/>
            <person name="Choi I.-G."/>
            <person name="Kim K.D."/>
        </authorList>
    </citation>
    <scope>NUCLEOTIDE SEQUENCE [LARGE SCALE GENOMIC DNA]</scope>
    <source>
        <strain evidence="2 3">ISE14</strain>
    </source>
</reference>